<dbReference type="InterPro" id="IPR000873">
    <property type="entry name" value="AMP-dep_synth/lig_dom"/>
</dbReference>
<evidence type="ECO:0000256" key="2">
    <source>
        <dbReference type="ARBA" id="ARBA00022840"/>
    </source>
</evidence>
<dbReference type="CDD" id="cd05907">
    <property type="entry name" value="VL_LC_FACS_like"/>
    <property type="match status" value="1"/>
</dbReference>
<gene>
    <name evidence="4" type="ORF">GCM10025883_13110</name>
</gene>
<dbReference type="Pfam" id="PF00501">
    <property type="entry name" value="AMP-binding"/>
    <property type="match status" value="1"/>
</dbReference>
<dbReference type="Pfam" id="PF23562">
    <property type="entry name" value="AMP-binding_C_3"/>
    <property type="match status" value="1"/>
</dbReference>
<dbReference type="PANTHER" id="PTHR43272">
    <property type="entry name" value="LONG-CHAIN-FATTY-ACID--COA LIGASE"/>
    <property type="match status" value="1"/>
</dbReference>
<dbReference type="PROSITE" id="PS00455">
    <property type="entry name" value="AMP_BINDING"/>
    <property type="match status" value="1"/>
</dbReference>
<keyword evidence="1" id="KW-0547">Nucleotide-binding</keyword>
<name>A0ABQ6INE7_9MICO</name>
<evidence type="ECO:0000259" key="3">
    <source>
        <dbReference type="Pfam" id="PF00501"/>
    </source>
</evidence>
<evidence type="ECO:0000256" key="1">
    <source>
        <dbReference type="ARBA" id="ARBA00022741"/>
    </source>
</evidence>
<dbReference type="Proteomes" id="UP001157126">
    <property type="component" value="Unassembled WGS sequence"/>
</dbReference>
<proteinExistence type="predicted"/>
<sequence length="610" mass="66210">MPHRNLTTWLATSMSRNAELVALRVRREGRWETTTYRELGDISVRLAVALIDLGCSRGDRVAIHAGNSPEWSMIDVACLRAGVISVPIYTTSTPHQIAHVLRDSDASVVFSGTPELLARVEEALPLLDAGDADTSDGGGSATPPASTRVRRVLMDGQAQGVTTLSQLLGATSATGAGAETLANREAVIEPDDPVTIIYTSGTTGDPKGVVLTHRTFCHQLTAIDDRFAMPRGKRNMSFLPLSHAYERAWTYVVLANGLESCSVTDPKSVAQAMLDIRPATFVSVPRLYEKVYAGAHAKAGTGTKRRIFDWAFRIGGIVQMRRMTGRPVPRALAAQHALADRLVLHNVRDAVGGPKHVMAAGGAPLRREVEEFFLAAGLHVYQGYGLTETSPLVSCNAPGATRFGTVGTPVPGTQVRIAAETGEILVRGENVMAGYHGRPEETAAVIDDDGWFHTGDVGYLDRDGYLVITDRIKDLIVTTQGKNVAPGPIESALSADALVEAAVVVGDGRPYLTALIQPTFEELEAYARERGWPFETREDLLGLGEVEQYYDDLIGRIGRNAAKFERIQKFRLLAEPLSMDAGELTPTLKVRRRPVEHRYAHLITDMYEIG</sequence>
<dbReference type="SUPFAM" id="SSF56801">
    <property type="entry name" value="Acetyl-CoA synthetase-like"/>
    <property type="match status" value="1"/>
</dbReference>
<organism evidence="4 5">
    <name type="scientific">Mobilicoccus caccae</name>
    <dbReference type="NCBI Taxonomy" id="1859295"/>
    <lineage>
        <taxon>Bacteria</taxon>
        <taxon>Bacillati</taxon>
        <taxon>Actinomycetota</taxon>
        <taxon>Actinomycetes</taxon>
        <taxon>Micrococcales</taxon>
        <taxon>Dermatophilaceae</taxon>
        <taxon>Mobilicoccus</taxon>
    </lineage>
</organism>
<accession>A0ABQ6INE7</accession>
<dbReference type="Gene3D" id="3.40.50.12780">
    <property type="entry name" value="N-terminal domain of ligase-like"/>
    <property type="match status" value="1"/>
</dbReference>
<reference evidence="5" key="1">
    <citation type="journal article" date="2019" name="Int. J. Syst. Evol. Microbiol.">
        <title>The Global Catalogue of Microorganisms (GCM) 10K type strain sequencing project: providing services to taxonomists for standard genome sequencing and annotation.</title>
        <authorList>
            <consortium name="The Broad Institute Genomics Platform"/>
            <consortium name="The Broad Institute Genome Sequencing Center for Infectious Disease"/>
            <person name="Wu L."/>
            <person name="Ma J."/>
        </authorList>
    </citation>
    <scope>NUCLEOTIDE SEQUENCE [LARGE SCALE GENOMIC DNA]</scope>
    <source>
        <strain evidence="5">NBRC 113072</strain>
    </source>
</reference>
<dbReference type="EMBL" id="BSUO01000001">
    <property type="protein sequence ID" value="GMA39266.1"/>
    <property type="molecule type" value="Genomic_DNA"/>
</dbReference>
<evidence type="ECO:0000313" key="5">
    <source>
        <dbReference type="Proteomes" id="UP001157126"/>
    </source>
</evidence>
<keyword evidence="5" id="KW-1185">Reference proteome</keyword>
<keyword evidence="2" id="KW-0067">ATP-binding</keyword>
<comment type="caution">
    <text evidence="4">The sequence shown here is derived from an EMBL/GenBank/DDBJ whole genome shotgun (WGS) entry which is preliminary data.</text>
</comment>
<dbReference type="InterPro" id="IPR020845">
    <property type="entry name" value="AMP-binding_CS"/>
</dbReference>
<feature type="domain" description="AMP-dependent synthetase/ligase" evidence="3">
    <location>
        <begin position="14"/>
        <end position="436"/>
    </location>
</feature>
<dbReference type="PANTHER" id="PTHR43272:SF33">
    <property type="entry name" value="AMP-BINDING DOMAIN-CONTAINING PROTEIN-RELATED"/>
    <property type="match status" value="1"/>
</dbReference>
<dbReference type="RefSeq" id="WP_284303218.1">
    <property type="nucleotide sequence ID" value="NZ_BSUO01000001.1"/>
</dbReference>
<protein>
    <submittedName>
        <fullName evidence="4">AMP-binding protein</fullName>
    </submittedName>
</protein>
<evidence type="ECO:0000313" key="4">
    <source>
        <dbReference type="EMBL" id="GMA39266.1"/>
    </source>
</evidence>
<dbReference type="InterPro" id="IPR042099">
    <property type="entry name" value="ANL_N_sf"/>
</dbReference>